<comment type="caution">
    <text evidence="2">The sequence shown here is derived from an EMBL/GenBank/DDBJ whole genome shotgun (WGS) entry which is preliminary data.</text>
</comment>
<gene>
    <name evidence="2" type="ORF">GCM10022406_02350</name>
</gene>
<feature type="signal peptide" evidence="1">
    <location>
        <begin position="1"/>
        <end position="21"/>
    </location>
</feature>
<dbReference type="EMBL" id="BAABDH010000003">
    <property type="protein sequence ID" value="GAA3919398.1"/>
    <property type="molecule type" value="Genomic_DNA"/>
</dbReference>
<keyword evidence="1" id="KW-0732">Signal</keyword>
<sequence>MKYLLLLLAVLAVLAAPAARAQTKPAELLLLGTFHFHNPGLDLVKTKSFDILGPKAQAELETMTDKISRFHPTKIFVEAPWDKQTELDTLYRHYLRGDYEAYIQGRFPEQRRAFYRKNEIMQLAFRAGKKAGVPRIYGLDYTKTAFPYDSVIKAMQAAHQQGLIQAIEATFKAVEADQNRKIATFSLTQLLLDFNTPQSLTANKRVYIDKLNRAGAVGDFAGPYLVSEWYRRNLYMFSIVQKTMTPADGKAVVLVGAGHAAMMREFAELDPRFRLRELKDVLGK</sequence>
<dbReference type="Proteomes" id="UP001499909">
    <property type="component" value="Unassembled WGS sequence"/>
</dbReference>
<proteinExistence type="predicted"/>
<evidence type="ECO:0000313" key="3">
    <source>
        <dbReference type="Proteomes" id="UP001499909"/>
    </source>
</evidence>
<evidence type="ECO:0008006" key="4">
    <source>
        <dbReference type="Google" id="ProtNLM"/>
    </source>
</evidence>
<dbReference type="Pfam" id="PF18950">
    <property type="entry name" value="DUF5694"/>
    <property type="match status" value="1"/>
</dbReference>
<reference evidence="3" key="1">
    <citation type="journal article" date="2019" name="Int. J. Syst. Evol. Microbiol.">
        <title>The Global Catalogue of Microorganisms (GCM) 10K type strain sequencing project: providing services to taxonomists for standard genome sequencing and annotation.</title>
        <authorList>
            <consortium name="The Broad Institute Genomics Platform"/>
            <consortium name="The Broad Institute Genome Sequencing Center for Infectious Disease"/>
            <person name="Wu L."/>
            <person name="Ma J."/>
        </authorList>
    </citation>
    <scope>NUCLEOTIDE SEQUENCE [LARGE SCALE GENOMIC DNA]</scope>
    <source>
        <strain evidence="3">JCM 17214</strain>
    </source>
</reference>
<evidence type="ECO:0000313" key="2">
    <source>
        <dbReference type="EMBL" id="GAA3919398.1"/>
    </source>
</evidence>
<keyword evidence="3" id="KW-1185">Reference proteome</keyword>
<feature type="chain" id="PRO_5046301124" description="TraB/GumN family protein" evidence="1">
    <location>
        <begin position="22"/>
        <end position="284"/>
    </location>
</feature>
<evidence type="ECO:0000256" key="1">
    <source>
        <dbReference type="SAM" id="SignalP"/>
    </source>
</evidence>
<name>A0ABP7MFJ4_9BACT</name>
<organism evidence="2 3">
    <name type="scientific">Hymenobacter algoricola</name>
    <dbReference type="NCBI Taxonomy" id="486267"/>
    <lineage>
        <taxon>Bacteria</taxon>
        <taxon>Pseudomonadati</taxon>
        <taxon>Bacteroidota</taxon>
        <taxon>Cytophagia</taxon>
        <taxon>Cytophagales</taxon>
        <taxon>Hymenobacteraceae</taxon>
        <taxon>Hymenobacter</taxon>
    </lineage>
</organism>
<protein>
    <recommendedName>
        <fullName evidence="4">TraB/GumN family protein</fullName>
    </recommendedName>
</protein>
<dbReference type="InterPro" id="IPR043749">
    <property type="entry name" value="DUF5694"/>
</dbReference>
<dbReference type="RefSeq" id="WP_345108867.1">
    <property type="nucleotide sequence ID" value="NZ_BAABDH010000003.1"/>
</dbReference>
<accession>A0ABP7MFJ4</accession>